<feature type="region of interest" description="Disordered" evidence="1">
    <location>
        <begin position="148"/>
        <end position="206"/>
    </location>
</feature>
<feature type="region of interest" description="Disordered" evidence="1">
    <location>
        <begin position="266"/>
        <end position="295"/>
    </location>
</feature>
<feature type="compositionally biased region" description="Polar residues" evidence="1">
    <location>
        <begin position="463"/>
        <end position="472"/>
    </location>
</feature>
<dbReference type="AlphaFoldDB" id="A0A7S2YQA5"/>
<feature type="region of interest" description="Disordered" evidence="1">
    <location>
        <begin position="1"/>
        <end position="100"/>
    </location>
</feature>
<feature type="compositionally biased region" description="Basic and acidic residues" evidence="1">
    <location>
        <begin position="195"/>
        <end position="204"/>
    </location>
</feature>
<feature type="compositionally biased region" description="Polar residues" evidence="1">
    <location>
        <begin position="91"/>
        <end position="100"/>
    </location>
</feature>
<reference evidence="2" key="1">
    <citation type="submission" date="2021-01" db="EMBL/GenBank/DDBJ databases">
        <authorList>
            <person name="Corre E."/>
            <person name="Pelletier E."/>
            <person name="Niang G."/>
            <person name="Scheremetjew M."/>
            <person name="Finn R."/>
            <person name="Kale V."/>
            <person name="Holt S."/>
            <person name="Cochrane G."/>
            <person name="Meng A."/>
            <person name="Brown T."/>
            <person name="Cohen L."/>
        </authorList>
    </citation>
    <scope>NUCLEOTIDE SEQUENCE</scope>
    <source>
        <strain evidence="2">CCMP125</strain>
    </source>
</reference>
<feature type="compositionally biased region" description="Low complexity" evidence="1">
    <location>
        <begin position="473"/>
        <end position="483"/>
    </location>
</feature>
<evidence type="ECO:0000313" key="2">
    <source>
        <dbReference type="EMBL" id="CAD9988993.1"/>
    </source>
</evidence>
<accession>A0A7S2YQA5</accession>
<evidence type="ECO:0000256" key="1">
    <source>
        <dbReference type="SAM" id="MobiDB-lite"/>
    </source>
</evidence>
<feature type="compositionally biased region" description="Low complexity" evidence="1">
    <location>
        <begin position="1"/>
        <end position="14"/>
    </location>
</feature>
<feature type="compositionally biased region" description="Basic residues" evidence="1">
    <location>
        <begin position="161"/>
        <end position="180"/>
    </location>
</feature>
<organism evidence="2">
    <name type="scientific">Entomoneis paludosa</name>
    <dbReference type="NCBI Taxonomy" id="265537"/>
    <lineage>
        <taxon>Eukaryota</taxon>
        <taxon>Sar</taxon>
        <taxon>Stramenopiles</taxon>
        <taxon>Ochrophyta</taxon>
        <taxon>Bacillariophyta</taxon>
        <taxon>Bacillariophyceae</taxon>
        <taxon>Bacillariophycidae</taxon>
        <taxon>Entomoneidaceae</taxon>
        <taxon>Entomoneis</taxon>
    </lineage>
</organism>
<name>A0A7S2YQA5_9STRA</name>
<sequence length="499" mass="53786">MVPQSDSAPSPSQAKDLPLLKQKDDSLTSTISDSTESTSLMTLMMTRLPPSSPQDDSLSSLENDEATPTAATATVTPKSIKAKTKSRHKANSSSTPPLVKSNSFRFLTTKKSKAASATNSRAVCQSECEVPPPISLAESECLSVASAPLESWSSHSQKSTKSQKRHNKNNNNNKLKRWNSGRRLGSQRNLLSVPAEEKQDETTPKKSVTFAAQTAQVLVTLPELSPEDCTALYYTAKELKRQCHAAHVLGQDVSQLASRYSARRGSTTGVASTSTTSTTTTTLSTTFTPTPSSTASLSSKASLLLQARRASSSNLGLPRSTLDASQAAQLVTSLNALSGSGESCTASSCCSESSSRKSRYFQFLQDEVETQDSLRGLERQMSKTWLDVRPNVIQNILVVAQSDKTSRTQLAQYAAQQSQASRRLARLLGKGDAALAGYRSSSSSSSRTQRRRNSTNTTSSTSVKDTVSPSPETTTTPNNNNKRPQPPRRVGSFRKLMSW</sequence>
<feature type="compositionally biased region" description="Basic residues" evidence="1">
    <location>
        <begin position="80"/>
        <end position="90"/>
    </location>
</feature>
<feature type="region of interest" description="Disordered" evidence="1">
    <location>
        <begin position="435"/>
        <end position="499"/>
    </location>
</feature>
<protein>
    <submittedName>
        <fullName evidence="2">Uncharacterized protein</fullName>
    </submittedName>
</protein>
<feature type="compositionally biased region" description="Low complexity" evidence="1">
    <location>
        <begin position="151"/>
        <end position="160"/>
    </location>
</feature>
<feature type="compositionally biased region" description="Low complexity" evidence="1">
    <location>
        <begin position="27"/>
        <end position="77"/>
    </location>
</feature>
<gene>
    <name evidence="2" type="ORF">APAL1065_LOCUS24128</name>
</gene>
<dbReference type="EMBL" id="HBHT01035896">
    <property type="protein sequence ID" value="CAD9988993.1"/>
    <property type="molecule type" value="Transcribed_RNA"/>
</dbReference>
<proteinExistence type="predicted"/>